<dbReference type="EMBL" id="QREG01000007">
    <property type="protein sequence ID" value="RED99769.1"/>
    <property type="molecule type" value="Genomic_DNA"/>
</dbReference>
<organism evidence="3 4">
    <name type="scientific">Marinoscillum furvescens DSM 4134</name>
    <dbReference type="NCBI Taxonomy" id="1122208"/>
    <lineage>
        <taxon>Bacteria</taxon>
        <taxon>Pseudomonadati</taxon>
        <taxon>Bacteroidota</taxon>
        <taxon>Cytophagia</taxon>
        <taxon>Cytophagales</taxon>
        <taxon>Reichenbachiellaceae</taxon>
        <taxon>Marinoscillum</taxon>
    </lineage>
</organism>
<evidence type="ECO:0000313" key="3">
    <source>
        <dbReference type="EMBL" id="RED99769.1"/>
    </source>
</evidence>
<keyword evidence="1" id="KW-0732">Signal</keyword>
<reference evidence="3 4" key="1">
    <citation type="submission" date="2018-07" db="EMBL/GenBank/DDBJ databases">
        <title>Genomic Encyclopedia of Type Strains, Phase IV (KMG-IV): sequencing the most valuable type-strain genomes for metagenomic binning, comparative biology and taxonomic classification.</title>
        <authorList>
            <person name="Goeker M."/>
        </authorList>
    </citation>
    <scope>NUCLEOTIDE SEQUENCE [LARGE SCALE GENOMIC DNA]</scope>
    <source>
        <strain evidence="3 4">DSM 4134</strain>
    </source>
</reference>
<dbReference type="AlphaFoldDB" id="A0A3D9L563"/>
<protein>
    <submittedName>
        <fullName evidence="3">Uncharacterized protein DUF4440</fullName>
    </submittedName>
</protein>
<comment type="caution">
    <text evidence="3">The sequence shown here is derived from an EMBL/GenBank/DDBJ whole genome shotgun (WGS) entry which is preliminary data.</text>
</comment>
<gene>
    <name evidence="3" type="ORF">C7460_10751</name>
</gene>
<dbReference type="SUPFAM" id="SSF54427">
    <property type="entry name" value="NTF2-like"/>
    <property type="match status" value="1"/>
</dbReference>
<dbReference type="Gene3D" id="3.10.450.50">
    <property type="match status" value="1"/>
</dbReference>
<dbReference type="Pfam" id="PF14534">
    <property type="entry name" value="DUF4440"/>
    <property type="match status" value="1"/>
</dbReference>
<feature type="chain" id="PRO_5017735767" evidence="1">
    <location>
        <begin position="19"/>
        <end position="158"/>
    </location>
</feature>
<feature type="domain" description="DUF4440" evidence="2">
    <location>
        <begin position="38"/>
        <end position="147"/>
    </location>
</feature>
<proteinExistence type="predicted"/>
<evidence type="ECO:0000313" key="4">
    <source>
        <dbReference type="Proteomes" id="UP000256779"/>
    </source>
</evidence>
<keyword evidence="4" id="KW-1185">Reference proteome</keyword>
<accession>A0A3D9L563</accession>
<dbReference type="InterPro" id="IPR027843">
    <property type="entry name" value="DUF4440"/>
</dbReference>
<dbReference type="Proteomes" id="UP000256779">
    <property type="component" value="Unassembled WGS sequence"/>
</dbReference>
<dbReference type="InterPro" id="IPR032710">
    <property type="entry name" value="NTF2-like_dom_sf"/>
</dbReference>
<name>A0A3D9L563_MARFU</name>
<evidence type="ECO:0000256" key="1">
    <source>
        <dbReference type="SAM" id="SignalP"/>
    </source>
</evidence>
<feature type="signal peptide" evidence="1">
    <location>
        <begin position="1"/>
        <end position="18"/>
    </location>
</feature>
<sequence length="158" mass="18040">MRVMLLSCMLCLCWGVSAQQNEQLFSEIRAQDSLLFDVAFNTCDLAVFERLVADDLEFYHDQSGVMVGKDTFLANTKNGLCNLDYQPIRRLDQMQVFPMYNQGGLYAALQTGTHSFYAEFDHQKGEQLTSQAQFAHLWVLVDGAWKLSRIVSYDHQAP</sequence>
<evidence type="ECO:0000259" key="2">
    <source>
        <dbReference type="Pfam" id="PF14534"/>
    </source>
</evidence>
<dbReference type="RefSeq" id="WP_170147948.1">
    <property type="nucleotide sequence ID" value="NZ_QREG01000007.1"/>
</dbReference>